<accession>A0A6L2LLH1</accession>
<evidence type="ECO:0008006" key="2">
    <source>
        <dbReference type="Google" id="ProtNLM"/>
    </source>
</evidence>
<proteinExistence type="predicted"/>
<dbReference type="PANTHER" id="PTHR33067:SF35">
    <property type="entry name" value="ASPARTIC PEPTIDASE DDI1-TYPE DOMAIN-CONTAINING PROTEIN"/>
    <property type="match status" value="1"/>
</dbReference>
<evidence type="ECO:0000313" key="1">
    <source>
        <dbReference type="EMBL" id="GEU61332.1"/>
    </source>
</evidence>
<name>A0A6L2LLH1_TANCI</name>
<reference evidence="1" key="1">
    <citation type="journal article" date="2019" name="Sci. Rep.">
        <title>Draft genome of Tanacetum cinerariifolium, the natural source of mosquito coil.</title>
        <authorList>
            <person name="Yamashiro T."/>
            <person name="Shiraishi A."/>
            <person name="Satake H."/>
            <person name="Nakayama K."/>
        </authorList>
    </citation>
    <scope>NUCLEOTIDE SEQUENCE</scope>
</reference>
<gene>
    <name evidence="1" type="ORF">Tci_033310</name>
</gene>
<dbReference type="Gene3D" id="2.40.70.10">
    <property type="entry name" value="Acid Proteases"/>
    <property type="match status" value="1"/>
</dbReference>
<dbReference type="PANTHER" id="PTHR33067">
    <property type="entry name" value="RNA-DIRECTED DNA POLYMERASE-RELATED"/>
    <property type="match status" value="1"/>
</dbReference>
<protein>
    <recommendedName>
        <fullName evidence="2">Reverse transcriptase domain-containing protein</fullName>
    </recommendedName>
</protein>
<comment type="caution">
    <text evidence="1">The sequence shown here is derived from an EMBL/GenBank/DDBJ whole genome shotgun (WGS) entry which is preliminary data.</text>
</comment>
<sequence>MPRSIYEYLKLANLEGATMSLEMNDMTQQETLGTVKNVLVKIDKFEFPCDFVVTDMPENLGEMIILRRPFLETIHAHMNVFQEEISLGIGEDRINFDVNGNSRQSNITIEKIYMDIIIYDTIDPHNEISRQTNPLLDKGGLTKRWHVCKPVLVFYDDGSGEDYGMWPTCDPDSIKGSCMGFTDVLQVRYKNQRIDDTTREQRYYEWVAQNYEFDNNRTSSNATMFEKCPYKTNYPTPIPLDKWDKCHITCTWGHTNIYDSDREIMFNEWILDSFDVEEEYAKKIRNPYSQRFDEYKQVFGNEVENLSNEYTLRIRKKGNKEKEPWRSGNEKTNYEPPFVDVKTFEVKKYSFKRGQSFICITKQDDDALPLGRVNGARFKAMIRKELKDKGIPHDETFQQLGGNFETDSIRNFVGKFVELAAVTA</sequence>
<dbReference type="InterPro" id="IPR021109">
    <property type="entry name" value="Peptidase_aspartic_dom_sf"/>
</dbReference>
<dbReference type="EMBL" id="BKCJ010004486">
    <property type="protein sequence ID" value="GEU61332.1"/>
    <property type="molecule type" value="Genomic_DNA"/>
</dbReference>
<organism evidence="1">
    <name type="scientific">Tanacetum cinerariifolium</name>
    <name type="common">Dalmatian daisy</name>
    <name type="synonym">Chrysanthemum cinerariifolium</name>
    <dbReference type="NCBI Taxonomy" id="118510"/>
    <lineage>
        <taxon>Eukaryota</taxon>
        <taxon>Viridiplantae</taxon>
        <taxon>Streptophyta</taxon>
        <taxon>Embryophyta</taxon>
        <taxon>Tracheophyta</taxon>
        <taxon>Spermatophyta</taxon>
        <taxon>Magnoliopsida</taxon>
        <taxon>eudicotyledons</taxon>
        <taxon>Gunneridae</taxon>
        <taxon>Pentapetalae</taxon>
        <taxon>asterids</taxon>
        <taxon>campanulids</taxon>
        <taxon>Asterales</taxon>
        <taxon>Asteraceae</taxon>
        <taxon>Asteroideae</taxon>
        <taxon>Anthemideae</taxon>
        <taxon>Anthemidinae</taxon>
        <taxon>Tanacetum</taxon>
    </lineage>
</organism>
<dbReference type="AlphaFoldDB" id="A0A6L2LLH1"/>